<sequence>MKLKVLLPTDFSDNSWSAIVYALKLYKNIPCTFYLLHSYELKIAPMSSLSNTLLEHIKEGAVKEINEFRKQMVDANINPDFDFQTIISSKNLNHAIETTVSDYLIDIVVMGTKGATGAKKVLFGSNTVNVIQHMRFCPVLVVPEEYDFIEPEQIAFPTDYNRFYDNKEIKPLRDLTVLYNSIIRILHINQKEKLNEIQEYNMTMLNVFLKQYNHSFHWMPKYTKKSETINDFIDELDINILVMVNYKHSIIYNLIHEPVIKNISFHPIIPFLVIPV</sequence>
<dbReference type="PANTHER" id="PTHR46268:SF6">
    <property type="entry name" value="UNIVERSAL STRESS PROTEIN UP12"/>
    <property type="match status" value="1"/>
</dbReference>
<dbReference type="InterPro" id="IPR006016">
    <property type="entry name" value="UspA"/>
</dbReference>
<name>A0A8J2TKJ6_9FLAO</name>
<dbReference type="RefSeq" id="WP_188604400.1">
    <property type="nucleotide sequence ID" value="NZ_BMIC01000001.1"/>
</dbReference>
<evidence type="ECO:0000259" key="2">
    <source>
        <dbReference type="Pfam" id="PF00582"/>
    </source>
</evidence>
<dbReference type="InterPro" id="IPR006015">
    <property type="entry name" value="Universal_stress_UspA"/>
</dbReference>
<evidence type="ECO:0000313" key="4">
    <source>
        <dbReference type="Proteomes" id="UP000598120"/>
    </source>
</evidence>
<keyword evidence="4" id="KW-1185">Reference proteome</keyword>
<dbReference type="Proteomes" id="UP000598120">
    <property type="component" value="Unassembled WGS sequence"/>
</dbReference>
<dbReference type="PANTHER" id="PTHR46268">
    <property type="entry name" value="STRESS RESPONSE PROTEIN NHAX"/>
    <property type="match status" value="1"/>
</dbReference>
<organism evidence="3 4">
    <name type="scientific">Aquaticitalea lipolytica</name>
    <dbReference type="NCBI Taxonomy" id="1247562"/>
    <lineage>
        <taxon>Bacteria</taxon>
        <taxon>Pseudomonadati</taxon>
        <taxon>Bacteroidota</taxon>
        <taxon>Flavobacteriia</taxon>
        <taxon>Flavobacteriales</taxon>
        <taxon>Flavobacteriaceae</taxon>
        <taxon>Aquaticitalea</taxon>
    </lineage>
</organism>
<evidence type="ECO:0000256" key="1">
    <source>
        <dbReference type="ARBA" id="ARBA00008791"/>
    </source>
</evidence>
<comment type="similarity">
    <text evidence="1">Belongs to the universal stress protein A family.</text>
</comment>
<dbReference type="PRINTS" id="PR01438">
    <property type="entry name" value="UNVRSLSTRESS"/>
</dbReference>
<reference evidence="3 4" key="1">
    <citation type="journal article" date="2014" name="Int. J. Syst. Evol. Microbiol.">
        <title>Complete genome sequence of Corynebacterium casei LMG S-19264T (=DSM 44701T), isolated from a smear-ripened cheese.</title>
        <authorList>
            <consortium name="US DOE Joint Genome Institute (JGI-PGF)"/>
            <person name="Walter F."/>
            <person name="Albersmeier A."/>
            <person name="Kalinowski J."/>
            <person name="Ruckert C."/>
        </authorList>
    </citation>
    <scope>NUCLEOTIDE SEQUENCE [LARGE SCALE GENOMIC DNA]</scope>
    <source>
        <strain evidence="3 4">CGMCC 1.15295</strain>
    </source>
</reference>
<feature type="domain" description="UspA" evidence="2">
    <location>
        <begin position="4"/>
        <end position="143"/>
    </location>
</feature>
<dbReference type="SUPFAM" id="SSF52402">
    <property type="entry name" value="Adenine nucleotide alpha hydrolases-like"/>
    <property type="match status" value="2"/>
</dbReference>
<comment type="caution">
    <text evidence="3">The sequence shown here is derived from an EMBL/GenBank/DDBJ whole genome shotgun (WGS) entry which is preliminary data.</text>
</comment>
<dbReference type="Gene3D" id="3.40.50.12370">
    <property type="match status" value="1"/>
</dbReference>
<accession>A0A8J2TKJ6</accession>
<protein>
    <recommendedName>
        <fullName evidence="2">UspA domain-containing protein</fullName>
    </recommendedName>
</protein>
<dbReference type="CDD" id="cd00293">
    <property type="entry name" value="USP-like"/>
    <property type="match status" value="1"/>
</dbReference>
<dbReference type="AlphaFoldDB" id="A0A8J2TKJ6"/>
<gene>
    <name evidence="3" type="ORF">GCM10011531_01180</name>
</gene>
<dbReference type="EMBL" id="BMIC01000001">
    <property type="protein sequence ID" value="GFZ76145.1"/>
    <property type="molecule type" value="Genomic_DNA"/>
</dbReference>
<proteinExistence type="inferred from homology"/>
<evidence type="ECO:0000313" key="3">
    <source>
        <dbReference type="EMBL" id="GFZ76145.1"/>
    </source>
</evidence>
<dbReference type="Pfam" id="PF00582">
    <property type="entry name" value="Usp"/>
    <property type="match status" value="1"/>
</dbReference>